<dbReference type="RefSeq" id="WP_121938907.1">
    <property type="nucleotide sequence ID" value="NZ_REFR01000011.1"/>
</dbReference>
<protein>
    <submittedName>
        <fullName evidence="5">Type II secretion system protein E (GspE)</fullName>
    </submittedName>
</protein>
<dbReference type="Gene3D" id="3.40.50.300">
    <property type="entry name" value="P-loop containing nucleotide triphosphate hydrolases"/>
    <property type="match status" value="1"/>
</dbReference>
<dbReference type="SUPFAM" id="SSF160246">
    <property type="entry name" value="EspE N-terminal domain-like"/>
    <property type="match status" value="1"/>
</dbReference>
<dbReference type="Gene3D" id="3.30.450.90">
    <property type="match status" value="1"/>
</dbReference>
<proteinExistence type="inferred from homology"/>
<name>A0A3M0CEC5_9PROT</name>
<dbReference type="EMBL" id="REFR01000011">
    <property type="protein sequence ID" value="RMB08171.1"/>
    <property type="molecule type" value="Genomic_DNA"/>
</dbReference>
<gene>
    <name evidence="5" type="ORF">BXY39_2267</name>
</gene>
<dbReference type="Pfam" id="PF00437">
    <property type="entry name" value="T2SSE"/>
    <property type="match status" value="1"/>
</dbReference>
<dbReference type="InterPro" id="IPR001482">
    <property type="entry name" value="T2SS/T4SS_dom"/>
</dbReference>
<dbReference type="CDD" id="cd01129">
    <property type="entry name" value="PulE-GspE-like"/>
    <property type="match status" value="1"/>
</dbReference>
<accession>A0A3M0CEC5</accession>
<evidence type="ECO:0000256" key="1">
    <source>
        <dbReference type="ARBA" id="ARBA00006611"/>
    </source>
</evidence>
<evidence type="ECO:0000256" key="3">
    <source>
        <dbReference type="ARBA" id="ARBA00022840"/>
    </source>
</evidence>
<dbReference type="SUPFAM" id="SSF52540">
    <property type="entry name" value="P-loop containing nucleoside triphosphate hydrolases"/>
    <property type="match status" value="1"/>
</dbReference>
<comment type="caution">
    <text evidence="5">The sequence shown here is derived from an EMBL/GenBank/DDBJ whole genome shotgun (WGS) entry which is preliminary data.</text>
</comment>
<evidence type="ECO:0000256" key="2">
    <source>
        <dbReference type="ARBA" id="ARBA00022741"/>
    </source>
</evidence>
<dbReference type="PROSITE" id="PS00662">
    <property type="entry name" value="T2SP_E"/>
    <property type="match status" value="1"/>
</dbReference>
<dbReference type="InterPro" id="IPR027417">
    <property type="entry name" value="P-loop_NTPase"/>
</dbReference>
<feature type="domain" description="Bacterial type II secretion system protein E" evidence="4">
    <location>
        <begin position="454"/>
        <end position="468"/>
    </location>
</feature>
<dbReference type="Proteomes" id="UP000271227">
    <property type="component" value="Unassembled WGS sequence"/>
</dbReference>
<evidence type="ECO:0000313" key="6">
    <source>
        <dbReference type="Proteomes" id="UP000271227"/>
    </source>
</evidence>
<dbReference type="PANTHER" id="PTHR30258">
    <property type="entry name" value="TYPE II SECRETION SYSTEM PROTEIN GSPE-RELATED"/>
    <property type="match status" value="1"/>
</dbReference>
<dbReference type="GO" id="GO:0005886">
    <property type="term" value="C:plasma membrane"/>
    <property type="evidence" value="ECO:0007669"/>
    <property type="project" value="TreeGrafter"/>
</dbReference>
<keyword evidence="2" id="KW-0547">Nucleotide-binding</keyword>
<dbReference type="OrthoDB" id="9804785at2"/>
<dbReference type="GO" id="GO:0005524">
    <property type="term" value="F:ATP binding"/>
    <property type="evidence" value="ECO:0007669"/>
    <property type="project" value="UniProtKB-KW"/>
</dbReference>
<keyword evidence="6" id="KW-1185">Reference proteome</keyword>
<evidence type="ECO:0000313" key="5">
    <source>
        <dbReference type="EMBL" id="RMB08171.1"/>
    </source>
</evidence>
<dbReference type="FunFam" id="3.40.50.300:FF:000398">
    <property type="entry name" value="Type IV pilus assembly ATPase PilB"/>
    <property type="match status" value="1"/>
</dbReference>
<dbReference type="InterPro" id="IPR003593">
    <property type="entry name" value="AAA+_ATPase"/>
</dbReference>
<dbReference type="SMART" id="SM00382">
    <property type="entry name" value="AAA"/>
    <property type="match status" value="1"/>
</dbReference>
<dbReference type="InterPro" id="IPR037257">
    <property type="entry name" value="T2SS_E_N_sf"/>
</dbReference>
<comment type="similarity">
    <text evidence="1">Belongs to the GSP E family.</text>
</comment>
<dbReference type="Gene3D" id="3.30.300.160">
    <property type="entry name" value="Type II secretion system, protein E, N-terminal domain"/>
    <property type="match status" value="1"/>
</dbReference>
<reference evidence="5 6" key="1">
    <citation type="submission" date="2018-10" db="EMBL/GenBank/DDBJ databases">
        <title>Genomic Encyclopedia of Archaeal and Bacterial Type Strains, Phase II (KMG-II): from individual species to whole genera.</title>
        <authorList>
            <person name="Goeker M."/>
        </authorList>
    </citation>
    <scope>NUCLEOTIDE SEQUENCE [LARGE SCALE GENOMIC DNA]</scope>
    <source>
        <strain evidence="5 6">DSM 25217</strain>
    </source>
</reference>
<organism evidence="5 6">
    <name type="scientific">Eilatimonas milleporae</name>
    <dbReference type="NCBI Taxonomy" id="911205"/>
    <lineage>
        <taxon>Bacteria</taxon>
        <taxon>Pseudomonadati</taxon>
        <taxon>Pseudomonadota</taxon>
        <taxon>Alphaproteobacteria</taxon>
        <taxon>Kordiimonadales</taxon>
        <taxon>Kordiimonadaceae</taxon>
        <taxon>Eilatimonas</taxon>
    </lineage>
</organism>
<dbReference type="Gene3D" id="1.10.40.70">
    <property type="match status" value="1"/>
</dbReference>
<dbReference type="GO" id="GO:0016887">
    <property type="term" value="F:ATP hydrolysis activity"/>
    <property type="evidence" value="ECO:0007669"/>
    <property type="project" value="TreeGrafter"/>
</dbReference>
<dbReference type="InParanoid" id="A0A3M0CEC5"/>
<keyword evidence="3" id="KW-0067">ATP-binding</keyword>
<sequence>MAPSCLPVGPGLLISARRTGWRIWRRRRSRAMTADAGRHGILPKRVPGIMGGGQAVNQPQVNRVCDTEQARDIRAGSGGFGGYLVEQGLLSAPSVDQALHASAETRCGLPAALIDLGLMSDTACRDALAAFAGVPVFQGQSDRPEADLPDTHGLSPDFLRKNHVLPLYGEDGTDGTILHMALSDPLDGFLIKGMEMATGCTVAPHAATRADIAAGLVRLDSAAKDTAEDGPGQPTVLGDDDLSRLKELASEAPVIRLANQVLDRAVACRAADIHMEPAVGGLAIRYRVDGRLEPGPPVAPDMAAALLSRLKLLARIDIAETRLPQDGRIRTTVRGRKIDLRVATLPSVHGESMVIRVLDRSAVALDLPALGFDGARLDLLRGLIREPNGIILVTGPTGSGKTTTLYAALSEVNEPGRKIITVEDPVEYEIDGLVQVQVQPQIDLTFARVLRAALRHNPDIVLVGEIRDGETARIAIEASLTGHLVLATLHTNSAVASVSRLLDMGVEDYLLASTLRGVLAQRLARTLCPDCRTAEQVPAALVREHGARLPTGAETVTLYSGKGCQTCGGSGYKGRTVLYELLPVDGTVREHLFARTDARALEARLAGDGFTTMRAHGVAKALEGVTSLAEVLRVTAGDG</sequence>
<evidence type="ECO:0000259" key="4">
    <source>
        <dbReference type="PROSITE" id="PS00662"/>
    </source>
</evidence>
<dbReference type="Pfam" id="PF05157">
    <property type="entry name" value="MshEN"/>
    <property type="match status" value="1"/>
</dbReference>
<dbReference type="PANTHER" id="PTHR30258:SF2">
    <property type="entry name" value="COMG OPERON PROTEIN 1"/>
    <property type="match status" value="1"/>
</dbReference>
<dbReference type="InterPro" id="IPR007831">
    <property type="entry name" value="T2SS_GspE_N"/>
</dbReference>
<dbReference type="AlphaFoldDB" id="A0A3M0CEC5"/>